<organism evidence="2 3">
    <name type="scientific">Neomesorhizobium albiziae</name>
    <dbReference type="NCBI Taxonomy" id="335020"/>
    <lineage>
        <taxon>Bacteria</taxon>
        <taxon>Pseudomonadati</taxon>
        <taxon>Pseudomonadota</taxon>
        <taxon>Alphaproteobacteria</taxon>
        <taxon>Hyphomicrobiales</taxon>
        <taxon>Phyllobacteriaceae</taxon>
        <taxon>Neomesorhizobium</taxon>
    </lineage>
</organism>
<dbReference type="EMBL" id="FOSL01000041">
    <property type="protein sequence ID" value="SFL15286.1"/>
    <property type="molecule type" value="Genomic_DNA"/>
</dbReference>
<dbReference type="Proteomes" id="UP000323300">
    <property type="component" value="Unassembled WGS sequence"/>
</dbReference>
<dbReference type="AlphaFoldDB" id="A0A1I4FEQ1"/>
<evidence type="ECO:0000313" key="2">
    <source>
        <dbReference type="EMBL" id="SFL15286.1"/>
    </source>
</evidence>
<feature type="region of interest" description="Disordered" evidence="1">
    <location>
        <begin position="50"/>
        <end position="89"/>
    </location>
</feature>
<evidence type="ECO:0000313" key="3">
    <source>
        <dbReference type="Proteomes" id="UP000323300"/>
    </source>
</evidence>
<gene>
    <name evidence="2" type="ORF">SAMN04488498_14123</name>
</gene>
<name>A0A1I4FEQ1_9HYPH</name>
<sequence>MFQSRCRLEKQHNCLSEILGLLSLMGNATIQTRFVEDPLDDFQMLRFENAAPSRGARHNHERNHEFNPRNRKSPAIPLTELGTAGNEER</sequence>
<protein>
    <submittedName>
        <fullName evidence="2">Uncharacterized protein</fullName>
    </submittedName>
</protein>
<proteinExistence type="predicted"/>
<reference evidence="2 3" key="1">
    <citation type="submission" date="2016-10" db="EMBL/GenBank/DDBJ databases">
        <authorList>
            <person name="Varghese N."/>
            <person name="Submissions S."/>
        </authorList>
    </citation>
    <scope>NUCLEOTIDE SEQUENCE [LARGE SCALE GENOMIC DNA]</scope>
    <source>
        <strain evidence="2 3">DSM 21822</strain>
    </source>
</reference>
<accession>A0A1I4FEQ1</accession>
<keyword evidence="3" id="KW-1185">Reference proteome</keyword>
<evidence type="ECO:0000256" key="1">
    <source>
        <dbReference type="SAM" id="MobiDB-lite"/>
    </source>
</evidence>